<feature type="transmembrane region" description="Helical" evidence="1">
    <location>
        <begin position="47"/>
        <end position="69"/>
    </location>
</feature>
<accession>A0ABX7BCL0</accession>
<feature type="transmembrane region" description="Helical" evidence="1">
    <location>
        <begin position="16"/>
        <end position="35"/>
    </location>
</feature>
<reference evidence="2" key="1">
    <citation type="submission" date="2021-02" db="EMBL/GenBank/DDBJ databases">
        <title>Skermanella TT6 skin isolate.</title>
        <authorList>
            <person name="Lee K."/>
            <person name="Ganzorig M."/>
        </authorList>
    </citation>
    <scope>NUCLEOTIDE SEQUENCE</scope>
    <source>
        <strain evidence="2">TT6</strain>
    </source>
</reference>
<keyword evidence="3" id="KW-1185">Reference proteome</keyword>
<dbReference type="RefSeq" id="WP_201080258.1">
    <property type="nucleotide sequence ID" value="NZ_CP067420.1"/>
</dbReference>
<name>A0ABX7BCL0_9PROT</name>
<organism evidence="2 3">
    <name type="scientific">Skermanella cutis</name>
    <dbReference type="NCBI Taxonomy" id="2775420"/>
    <lineage>
        <taxon>Bacteria</taxon>
        <taxon>Pseudomonadati</taxon>
        <taxon>Pseudomonadota</taxon>
        <taxon>Alphaproteobacteria</taxon>
        <taxon>Rhodospirillales</taxon>
        <taxon>Azospirillaceae</taxon>
        <taxon>Skermanella</taxon>
    </lineage>
</organism>
<sequence length="76" mass="8653">MARLPNESRRDASKPFAIFTLIMLLVMIFPVYGFANSVEPMILGLPFSLFWIIAWICVEFVGLVCFIAYEFTGGDR</sequence>
<keyword evidence="1" id="KW-0812">Transmembrane</keyword>
<dbReference type="EMBL" id="CP067420">
    <property type="protein sequence ID" value="QQP91879.1"/>
    <property type="molecule type" value="Genomic_DNA"/>
</dbReference>
<protein>
    <recommendedName>
        <fullName evidence="4">DUF3311 domain-containing protein</fullName>
    </recommendedName>
</protein>
<dbReference type="Proteomes" id="UP000595197">
    <property type="component" value="Chromosome"/>
</dbReference>
<evidence type="ECO:0000313" key="2">
    <source>
        <dbReference type="EMBL" id="QQP91879.1"/>
    </source>
</evidence>
<evidence type="ECO:0008006" key="4">
    <source>
        <dbReference type="Google" id="ProtNLM"/>
    </source>
</evidence>
<evidence type="ECO:0000313" key="3">
    <source>
        <dbReference type="Proteomes" id="UP000595197"/>
    </source>
</evidence>
<keyword evidence="1" id="KW-1133">Transmembrane helix</keyword>
<keyword evidence="1" id="KW-0472">Membrane</keyword>
<evidence type="ECO:0000256" key="1">
    <source>
        <dbReference type="SAM" id="Phobius"/>
    </source>
</evidence>
<proteinExistence type="predicted"/>
<gene>
    <name evidence="2" type="ORF">IGS68_12015</name>
</gene>